<feature type="non-terminal residue" evidence="1">
    <location>
        <position position="1"/>
    </location>
</feature>
<keyword evidence="2" id="KW-1185">Reference proteome</keyword>
<proteinExistence type="predicted"/>
<dbReference type="EMBL" id="JAKJXH010000146">
    <property type="protein sequence ID" value="MCF7545898.1"/>
    <property type="molecule type" value="Genomic_DNA"/>
</dbReference>
<reference evidence="1" key="1">
    <citation type="submission" date="2022-01" db="EMBL/GenBank/DDBJ databases">
        <title>Pseudomonas sp. nov. isolated from Antarctic regolith.</title>
        <authorList>
            <person name="Novakova D."/>
            <person name="Sedlar K."/>
        </authorList>
    </citation>
    <scope>NUCLEOTIDE SEQUENCE</scope>
    <source>
        <strain evidence="1">P2647</strain>
    </source>
</reference>
<accession>A0ABS9IFN4</accession>
<name>A0ABS9IFN4_9PSED</name>
<dbReference type="Proteomes" id="UP001162905">
    <property type="component" value="Unassembled WGS sequence"/>
</dbReference>
<organism evidence="1 2">
    <name type="scientific">Pseudomonas petrae</name>
    <dbReference type="NCBI Taxonomy" id="2912190"/>
    <lineage>
        <taxon>Bacteria</taxon>
        <taxon>Pseudomonadati</taxon>
        <taxon>Pseudomonadota</taxon>
        <taxon>Gammaproteobacteria</taxon>
        <taxon>Pseudomonadales</taxon>
        <taxon>Pseudomonadaceae</taxon>
        <taxon>Pseudomonas</taxon>
    </lineage>
</organism>
<comment type="caution">
    <text evidence="1">The sequence shown here is derived from an EMBL/GenBank/DDBJ whole genome shotgun (WGS) entry which is preliminary data.</text>
</comment>
<evidence type="ECO:0000313" key="1">
    <source>
        <dbReference type="EMBL" id="MCF7545898.1"/>
    </source>
</evidence>
<protein>
    <submittedName>
        <fullName evidence="1">Type I secretion protein</fullName>
    </submittedName>
</protein>
<sequence length="241" mass="24364">DDQGLASSVKATGTINVAPVADQPLVTLGSGVVQSTGLVKDVYVGTLTNMGTNGQGANEATIKAGFNTTVASTTHTVAADAQDSSVAVGTGTKLSGLVYMEAGHTYTFSGTADDSLLITVGGQTAANATWGAGGKIQSAGFTPTESGYYTLDIYHYNQAGPGNYSINLVDKNISTNATQTVALNSTNVLLFATVDDLKASGLNVSPLHEGTVGSGEGYYTGYELNHGTEGAAIKLSPVQAA</sequence>
<evidence type="ECO:0000313" key="2">
    <source>
        <dbReference type="Proteomes" id="UP001162905"/>
    </source>
</evidence>
<feature type="non-terminal residue" evidence="1">
    <location>
        <position position="241"/>
    </location>
</feature>
<gene>
    <name evidence="1" type="ORF">L4G47_27335</name>
</gene>